<evidence type="ECO:0000313" key="8">
    <source>
        <dbReference type="Proteomes" id="UP000001940"/>
    </source>
</evidence>
<keyword evidence="3 5" id="KW-1133">Transmembrane helix</keyword>
<dbReference type="HOGENOM" id="CLU_059075_0_1_1"/>
<evidence type="ECO:0000256" key="3">
    <source>
        <dbReference type="ARBA" id="ARBA00022989"/>
    </source>
</evidence>
<dbReference type="UCSC" id="F54B8.6">
    <property type="organism name" value="c. elegans"/>
</dbReference>
<evidence type="ECO:0000259" key="6">
    <source>
        <dbReference type="PROSITE" id="PS50262"/>
    </source>
</evidence>
<feature type="transmembrane region" description="Helical" evidence="5">
    <location>
        <begin position="178"/>
        <end position="196"/>
    </location>
</feature>
<dbReference type="PANTHER" id="PTHR46418">
    <property type="entry name" value="SRBC-64-RELATED-RELATED"/>
    <property type="match status" value="1"/>
</dbReference>
<dbReference type="PhylomeDB" id="O45559"/>
<dbReference type="InParanoid" id="O45559"/>
<dbReference type="AlphaFoldDB" id="O45559"/>
<feature type="transmembrane region" description="Helical" evidence="5">
    <location>
        <begin position="80"/>
        <end position="102"/>
    </location>
</feature>
<keyword evidence="7" id="KW-0675">Receptor</keyword>
<accession>O45559</accession>
<feature type="transmembrane region" description="Helical" evidence="5">
    <location>
        <begin position="123"/>
        <end position="144"/>
    </location>
</feature>
<keyword evidence="4 5" id="KW-0472">Membrane</keyword>
<dbReference type="SUPFAM" id="SSF81321">
    <property type="entry name" value="Family A G protein-coupled receptor-like"/>
    <property type="match status" value="1"/>
</dbReference>
<evidence type="ECO:0000313" key="7">
    <source>
        <dbReference type="EMBL" id="CAB07623.1"/>
    </source>
</evidence>
<evidence type="ECO:0000256" key="5">
    <source>
        <dbReference type="SAM" id="Phobius"/>
    </source>
</evidence>
<feature type="transmembrane region" description="Helical" evidence="5">
    <location>
        <begin position="49"/>
        <end position="68"/>
    </location>
</feature>
<dbReference type="GeneID" id="186203"/>
<dbReference type="Gene3D" id="1.20.1070.10">
    <property type="entry name" value="Rhodopsin 7-helix transmembrane proteins"/>
    <property type="match status" value="1"/>
</dbReference>
<keyword evidence="2 5" id="KW-0812">Transmembrane</keyword>
<proteinExistence type="predicted"/>
<comment type="subcellular location">
    <subcellularLocation>
        <location evidence="1">Membrane</location>
    </subcellularLocation>
</comment>
<name>O45559_CAEEL</name>
<feature type="transmembrane region" description="Helical" evidence="5">
    <location>
        <begin position="6"/>
        <end position="28"/>
    </location>
</feature>
<dbReference type="GO" id="GO:0097730">
    <property type="term" value="C:non-motile cilium"/>
    <property type="evidence" value="ECO:0000318"/>
    <property type="project" value="GO_Central"/>
</dbReference>
<evidence type="ECO:0000313" key="9">
    <source>
        <dbReference type="WormBase" id="F54B8.6"/>
    </source>
</evidence>
<sequence length="283" mass="32436">MLLVKVASLILTIICSQSLCCLMIYLLYSIFCSKKIIFKPSLSIFYCRFFIDVFLTLSVSINKTYFLLISISNEYAVKNLAFILIYPFLVFDTMRYTLGFLITFDRFIAIYFPVFYQINRRKLSIHSIVLILLLSAAFNQYVLFGYCANSIDVPLNCDVFKCTVNSCYYNYYLTQEQIVHFSIGTMTICFCTRLLIRFLTAKSEVSKFLSQATRVALLDSLTVLVFFLAPSFAYAHLPATDFEIFGPLLALCKRVGSLIEAVLICRLFLRDKNIAPNIISPMS</sequence>
<gene>
    <name evidence="7 9" type="primary">srbc-48</name>
    <name evidence="7" type="ORF">CELE_F54B8.6</name>
    <name evidence="9" type="ORF">F54B8.6</name>
</gene>
<feature type="transmembrane region" description="Helical" evidence="5">
    <location>
        <begin position="216"/>
        <end position="236"/>
    </location>
</feature>
<dbReference type="GO" id="GO:1990075">
    <property type="term" value="C:periciliary membrane compartment"/>
    <property type="evidence" value="ECO:0000318"/>
    <property type="project" value="GO_Central"/>
</dbReference>
<protein>
    <submittedName>
        <fullName evidence="7">G-protein coupled receptors family 1 profile domain-containing protein</fullName>
    </submittedName>
</protein>
<dbReference type="RefSeq" id="NP_506951.1">
    <property type="nucleotide sequence ID" value="NM_074550.1"/>
</dbReference>
<evidence type="ECO:0000256" key="2">
    <source>
        <dbReference type="ARBA" id="ARBA00022692"/>
    </source>
</evidence>
<dbReference type="KEGG" id="cel:CELE_F54B8.6"/>
<dbReference type="PaxDb" id="6239-F54B8.6"/>
<evidence type="ECO:0000256" key="1">
    <source>
        <dbReference type="ARBA" id="ARBA00004370"/>
    </source>
</evidence>
<dbReference type="Pfam" id="PF10316">
    <property type="entry name" value="7TM_GPCR_Srbc"/>
    <property type="match status" value="1"/>
</dbReference>
<dbReference type="AGR" id="WB:WBGene00010020"/>
<reference evidence="7 8" key="1">
    <citation type="journal article" date="1998" name="Science">
        <title>Genome sequence of the nematode C. elegans: a platform for investigating biology.</title>
        <authorList>
            <consortium name="The C. elegans sequencing consortium"/>
            <person name="Sulson J.E."/>
            <person name="Waterston R."/>
        </authorList>
    </citation>
    <scope>NUCLEOTIDE SEQUENCE [LARGE SCALE GENOMIC DNA]</scope>
    <source>
        <strain evidence="7 8">Bristol N2</strain>
    </source>
</reference>
<dbReference type="InterPro" id="IPR019420">
    <property type="entry name" value="7TM_GPCR_serpentine_rcpt_Srbc"/>
</dbReference>
<dbReference type="InterPro" id="IPR017452">
    <property type="entry name" value="GPCR_Rhodpsn_7TM"/>
</dbReference>
<feature type="domain" description="G-protein coupled receptors family 1 profile" evidence="6">
    <location>
        <begin position="22"/>
        <end position="228"/>
    </location>
</feature>
<keyword evidence="8" id="KW-1185">Reference proteome</keyword>
<organism evidence="7 8">
    <name type="scientific">Caenorhabditis elegans</name>
    <dbReference type="NCBI Taxonomy" id="6239"/>
    <lineage>
        <taxon>Eukaryota</taxon>
        <taxon>Metazoa</taxon>
        <taxon>Ecdysozoa</taxon>
        <taxon>Nematoda</taxon>
        <taxon>Chromadorea</taxon>
        <taxon>Rhabditida</taxon>
        <taxon>Rhabditina</taxon>
        <taxon>Rhabditomorpha</taxon>
        <taxon>Rhabditoidea</taxon>
        <taxon>Rhabditidae</taxon>
        <taxon>Peloderinae</taxon>
        <taxon>Caenorhabditis</taxon>
    </lineage>
</organism>
<dbReference type="PANTHER" id="PTHR46418:SF1">
    <property type="entry name" value="G-PROTEIN COUPLED RECEPTORS FAMILY 1 PROFILE DOMAIN-CONTAINING PROTEIN-RELATED"/>
    <property type="match status" value="1"/>
</dbReference>
<dbReference type="GO" id="GO:0004930">
    <property type="term" value="F:G protein-coupled receptor activity"/>
    <property type="evidence" value="ECO:0000318"/>
    <property type="project" value="GO_Central"/>
</dbReference>
<dbReference type="Proteomes" id="UP000001940">
    <property type="component" value="Chromosome V"/>
</dbReference>
<dbReference type="FunCoup" id="O45559">
    <property type="interactions" value="22"/>
</dbReference>
<dbReference type="WormBase" id="F54B8.6">
    <property type="protein sequence ID" value="CE16108"/>
    <property type="gene ID" value="WBGene00010020"/>
    <property type="gene designation" value="srbc-48"/>
</dbReference>
<dbReference type="EMBL" id="BX284605">
    <property type="protein sequence ID" value="CAB07623.1"/>
    <property type="molecule type" value="Genomic_DNA"/>
</dbReference>
<dbReference type="SMR" id="O45559"/>
<dbReference type="PIR" id="T22618">
    <property type="entry name" value="T22618"/>
</dbReference>
<dbReference type="STRING" id="6239.F54B8.6.1"/>
<dbReference type="PROSITE" id="PS50262">
    <property type="entry name" value="G_PROTEIN_RECEP_F1_2"/>
    <property type="match status" value="1"/>
</dbReference>
<dbReference type="GO" id="GO:0007186">
    <property type="term" value="P:G protein-coupled receptor signaling pathway"/>
    <property type="evidence" value="ECO:0000318"/>
    <property type="project" value="GO_Central"/>
</dbReference>
<evidence type="ECO:0000256" key="4">
    <source>
        <dbReference type="ARBA" id="ARBA00023136"/>
    </source>
</evidence>
<dbReference type="CTD" id="186203"/>